<sequence length="105" mass="11531">MKGTGCSYNGLMCNFYFLSGVPSQGLGFTCQCTVGKRPQKAIDGPLSSWASHIYCMLGLSHILQIRVRVHPSQILARSSLSCFHPTPTNLIGPCPGFWIFPKIQK</sequence>
<reference evidence="1" key="1">
    <citation type="journal article" date="2019" name="BMC Genomics">
        <title>A new reference genome for Sorghum bicolor reveals high levels of sequence similarity between sweet and grain genotypes: implications for the genetics of sugar metabolism.</title>
        <authorList>
            <person name="Cooper E.A."/>
            <person name="Brenton Z.W."/>
            <person name="Flinn B.S."/>
            <person name="Jenkins J."/>
            <person name="Shu S."/>
            <person name="Flowers D."/>
            <person name="Luo F."/>
            <person name="Wang Y."/>
            <person name="Xia P."/>
            <person name="Barry K."/>
            <person name="Daum C."/>
            <person name="Lipzen A."/>
            <person name="Yoshinaga Y."/>
            <person name="Schmutz J."/>
            <person name="Saski C."/>
            <person name="Vermerris W."/>
            <person name="Kresovich S."/>
        </authorList>
    </citation>
    <scope>NUCLEOTIDE SEQUENCE</scope>
</reference>
<gene>
    <name evidence="1" type="ORF">BDA96_10G030900</name>
</gene>
<comment type="caution">
    <text evidence="1">The sequence shown here is derived from an EMBL/GenBank/DDBJ whole genome shotgun (WGS) entry which is preliminary data.</text>
</comment>
<protein>
    <submittedName>
        <fullName evidence="1">Uncharacterized protein</fullName>
    </submittedName>
</protein>
<organism evidence="1 2">
    <name type="scientific">Sorghum bicolor</name>
    <name type="common">Sorghum</name>
    <name type="synonym">Sorghum vulgare</name>
    <dbReference type="NCBI Taxonomy" id="4558"/>
    <lineage>
        <taxon>Eukaryota</taxon>
        <taxon>Viridiplantae</taxon>
        <taxon>Streptophyta</taxon>
        <taxon>Embryophyta</taxon>
        <taxon>Tracheophyta</taxon>
        <taxon>Spermatophyta</taxon>
        <taxon>Magnoliopsida</taxon>
        <taxon>Liliopsida</taxon>
        <taxon>Poales</taxon>
        <taxon>Poaceae</taxon>
        <taxon>PACMAD clade</taxon>
        <taxon>Panicoideae</taxon>
        <taxon>Andropogonodae</taxon>
        <taxon>Andropogoneae</taxon>
        <taxon>Sorghinae</taxon>
        <taxon>Sorghum</taxon>
    </lineage>
</organism>
<dbReference type="Proteomes" id="UP000807115">
    <property type="component" value="Chromosome 10"/>
</dbReference>
<dbReference type="AlphaFoldDB" id="A0A921PYT8"/>
<name>A0A921PYT8_SORBI</name>
<accession>A0A921PYT8</accession>
<evidence type="ECO:0000313" key="1">
    <source>
        <dbReference type="EMBL" id="KAG0512627.1"/>
    </source>
</evidence>
<proteinExistence type="predicted"/>
<dbReference type="EMBL" id="CM027689">
    <property type="protein sequence ID" value="KAG0512627.1"/>
    <property type="molecule type" value="Genomic_DNA"/>
</dbReference>
<reference evidence="1" key="2">
    <citation type="submission" date="2020-10" db="EMBL/GenBank/DDBJ databases">
        <authorList>
            <person name="Cooper E.A."/>
            <person name="Brenton Z.W."/>
            <person name="Flinn B.S."/>
            <person name="Jenkins J."/>
            <person name="Shu S."/>
            <person name="Flowers D."/>
            <person name="Luo F."/>
            <person name="Wang Y."/>
            <person name="Xia P."/>
            <person name="Barry K."/>
            <person name="Daum C."/>
            <person name="Lipzen A."/>
            <person name="Yoshinaga Y."/>
            <person name="Schmutz J."/>
            <person name="Saski C."/>
            <person name="Vermerris W."/>
            <person name="Kresovich S."/>
        </authorList>
    </citation>
    <scope>NUCLEOTIDE SEQUENCE</scope>
</reference>
<evidence type="ECO:0000313" key="2">
    <source>
        <dbReference type="Proteomes" id="UP000807115"/>
    </source>
</evidence>